<dbReference type="Proteomes" id="UP000053660">
    <property type="component" value="Unassembled WGS sequence"/>
</dbReference>
<reference evidence="1 2" key="1">
    <citation type="submission" date="2014-03" db="EMBL/GenBank/DDBJ databases">
        <title>Draft genome of the hookworm Oesophagostomum dentatum.</title>
        <authorList>
            <person name="Mitreva M."/>
        </authorList>
    </citation>
    <scope>NUCLEOTIDE SEQUENCE [LARGE SCALE GENOMIC DNA]</scope>
    <source>
        <strain evidence="1 2">OD-Hann</strain>
    </source>
</reference>
<gene>
    <name evidence="1" type="ORF">OESDEN_01412</name>
</gene>
<protein>
    <submittedName>
        <fullName evidence="1">Uncharacterized protein</fullName>
    </submittedName>
</protein>
<sequence length="68" mass="8318">MEEEDREIVEQLIRVGVPRVFRQRVNPLEILSDKEFRQRFRLTRRGFYTLLAMVKDDIQPTTIRKQQQ</sequence>
<dbReference type="OrthoDB" id="2430314at2759"/>
<keyword evidence="2" id="KW-1185">Reference proteome</keyword>
<dbReference type="EMBL" id="KN549293">
    <property type="protein sequence ID" value="KHJ98609.1"/>
    <property type="molecule type" value="Genomic_DNA"/>
</dbReference>
<dbReference type="AlphaFoldDB" id="A0A0B1TMZ4"/>
<evidence type="ECO:0000313" key="2">
    <source>
        <dbReference type="Proteomes" id="UP000053660"/>
    </source>
</evidence>
<organism evidence="1 2">
    <name type="scientific">Oesophagostomum dentatum</name>
    <name type="common">Nodular worm</name>
    <dbReference type="NCBI Taxonomy" id="61180"/>
    <lineage>
        <taxon>Eukaryota</taxon>
        <taxon>Metazoa</taxon>
        <taxon>Ecdysozoa</taxon>
        <taxon>Nematoda</taxon>
        <taxon>Chromadorea</taxon>
        <taxon>Rhabditida</taxon>
        <taxon>Rhabditina</taxon>
        <taxon>Rhabditomorpha</taxon>
        <taxon>Strongyloidea</taxon>
        <taxon>Strongylidae</taxon>
        <taxon>Oesophagostomum</taxon>
    </lineage>
</organism>
<evidence type="ECO:0000313" key="1">
    <source>
        <dbReference type="EMBL" id="KHJ98609.1"/>
    </source>
</evidence>
<proteinExistence type="predicted"/>
<accession>A0A0B1TMZ4</accession>
<name>A0A0B1TMZ4_OESDE</name>